<accession>A0A1F5NUV3</accession>
<dbReference type="AlphaFoldDB" id="A0A1F5NUV3"/>
<sequence>MAGLSNAISLYGPRADLASITIKYYGSLANLPRPVEYFEQYVNDPQYFKDQKKTAFTTGSATSAITVQGSPSYYVILAGYNEHFYEIIYYPRYDQTLAQLKAIVATFEFTN</sequence>
<proteinExistence type="predicted"/>
<protein>
    <submittedName>
        <fullName evidence="1">Uncharacterized protein</fullName>
    </submittedName>
</protein>
<comment type="caution">
    <text evidence="1">The sequence shown here is derived from an EMBL/GenBank/DDBJ whole genome shotgun (WGS) entry which is preliminary data.</text>
</comment>
<gene>
    <name evidence="1" type="ORF">A2720_02800</name>
</gene>
<organism evidence="1 2">
    <name type="scientific">Candidatus Doudnabacteria bacterium RIFCSPHIGHO2_01_FULL_46_24</name>
    <dbReference type="NCBI Taxonomy" id="1817825"/>
    <lineage>
        <taxon>Bacteria</taxon>
        <taxon>Candidatus Doudnaibacteriota</taxon>
    </lineage>
</organism>
<evidence type="ECO:0000313" key="1">
    <source>
        <dbReference type="EMBL" id="OGE81445.1"/>
    </source>
</evidence>
<dbReference type="Proteomes" id="UP000178892">
    <property type="component" value="Unassembled WGS sequence"/>
</dbReference>
<name>A0A1F5NUV3_9BACT</name>
<dbReference type="STRING" id="1817825.A2720_02800"/>
<dbReference type="EMBL" id="MFEL01000008">
    <property type="protein sequence ID" value="OGE81445.1"/>
    <property type="molecule type" value="Genomic_DNA"/>
</dbReference>
<evidence type="ECO:0000313" key="2">
    <source>
        <dbReference type="Proteomes" id="UP000178892"/>
    </source>
</evidence>
<reference evidence="1 2" key="1">
    <citation type="journal article" date="2016" name="Nat. Commun.">
        <title>Thousands of microbial genomes shed light on interconnected biogeochemical processes in an aquifer system.</title>
        <authorList>
            <person name="Anantharaman K."/>
            <person name="Brown C.T."/>
            <person name="Hug L.A."/>
            <person name="Sharon I."/>
            <person name="Castelle C.J."/>
            <person name="Probst A.J."/>
            <person name="Thomas B.C."/>
            <person name="Singh A."/>
            <person name="Wilkins M.J."/>
            <person name="Karaoz U."/>
            <person name="Brodie E.L."/>
            <person name="Williams K.H."/>
            <person name="Hubbard S.S."/>
            <person name="Banfield J.F."/>
        </authorList>
    </citation>
    <scope>NUCLEOTIDE SEQUENCE [LARGE SCALE GENOMIC DNA]</scope>
</reference>